<dbReference type="Proteomes" id="UP001060414">
    <property type="component" value="Chromosome"/>
</dbReference>
<accession>A0ABY5ZPK1</accession>
<proteinExistence type="predicted"/>
<dbReference type="EMBL" id="CP092109">
    <property type="protein sequence ID" value="UWZ81031.1"/>
    <property type="molecule type" value="Genomic_DNA"/>
</dbReference>
<protein>
    <submittedName>
        <fullName evidence="1">YkgJ family cysteine cluster protein</fullName>
    </submittedName>
</protein>
<name>A0ABY5ZPK1_9BACT</name>
<keyword evidence="2" id="KW-1185">Reference proteome</keyword>
<dbReference type="RefSeq" id="WP_260749401.1">
    <property type="nucleotide sequence ID" value="NZ_CP092109.1"/>
</dbReference>
<dbReference type="Pfam" id="PF03692">
    <property type="entry name" value="CxxCxxCC"/>
    <property type="match status" value="1"/>
</dbReference>
<reference evidence="1" key="1">
    <citation type="journal article" date="2022" name="Environ. Microbiol.">
        <title>Geoalkalibacter halelectricus SAP #1 sp. nov. possessing extracellular electron transfer and mineral#reducing capabilities from a haloalkaline environment.</title>
        <authorList>
            <person name="Yadav S."/>
            <person name="Singh R."/>
            <person name="Sundharam S.S."/>
            <person name="Chaudhary S."/>
            <person name="Krishnamurthi S."/>
            <person name="Patil S.A."/>
        </authorList>
    </citation>
    <scope>NUCLEOTIDE SEQUENCE</scope>
    <source>
        <strain evidence="1">SAP-1</strain>
    </source>
</reference>
<dbReference type="InterPro" id="IPR005358">
    <property type="entry name" value="Puta_zinc/iron-chelating_dom"/>
</dbReference>
<evidence type="ECO:0000313" key="1">
    <source>
        <dbReference type="EMBL" id="UWZ81031.1"/>
    </source>
</evidence>
<evidence type="ECO:0000313" key="2">
    <source>
        <dbReference type="Proteomes" id="UP001060414"/>
    </source>
</evidence>
<sequence>MEPLSVEQQMPAMQSLNNYFDLRARVDQWCQKVEADFPTQVRCEKGCASCCRHLSLFWVEAVALALALEDLPENQTERLRERAAEATSDSPCPLLEEGACVLYAARPLICRTHGLPLLLENDGDSTVDFCEKNFTDLDALPAQAVLDLNLLNTTLAAINNLFISEVFQGRPPDQPRLSIAEALLLEL</sequence>
<organism evidence="1 2">
    <name type="scientific">Geoalkalibacter halelectricus</name>
    <dbReference type="NCBI Taxonomy" id="2847045"/>
    <lineage>
        <taxon>Bacteria</taxon>
        <taxon>Pseudomonadati</taxon>
        <taxon>Thermodesulfobacteriota</taxon>
        <taxon>Desulfuromonadia</taxon>
        <taxon>Desulfuromonadales</taxon>
        <taxon>Geoalkalibacteraceae</taxon>
        <taxon>Geoalkalibacter</taxon>
    </lineage>
</organism>
<gene>
    <name evidence="1" type="ORF">L9S41_06455</name>
</gene>